<dbReference type="Gene3D" id="3.10.129.10">
    <property type="entry name" value="Hotdog Thioesterase"/>
    <property type="match status" value="1"/>
</dbReference>
<dbReference type="InterPro" id="IPR027961">
    <property type="entry name" value="DUF4442"/>
</dbReference>
<evidence type="ECO:0000313" key="1">
    <source>
        <dbReference type="EMBL" id="QPI40442.1"/>
    </source>
</evidence>
<sequence>MMNAGMATTIPTADKMGVRVLEARRGFAAASVPAEGNGNHFGVIYAGVQFTVAEMLGGIIALATFDSSKYFPLVKNLEIAFLGMATTALRAEASMDDETIARVEAEAAAKGKADYVLDAVVTDAAGTVVATTHGLYQLRAHRR</sequence>
<dbReference type="Proteomes" id="UP000663583">
    <property type="component" value="Chromosome"/>
</dbReference>
<evidence type="ECO:0000313" key="2">
    <source>
        <dbReference type="Proteomes" id="UP000663583"/>
    </source>
</evidence>
<dbReference type="InterPro" id="IPR029069">
    <property type="entry name" value="HotDog_dom_sf"/>
</dbReference>
<proteinExistence type="predicted"/>
<dbReference type="SUPFAM" id="SSF54637">
    <property type="entry name" value="Thioesterase/thiol ester dehydrase-isomerase"/>
    <property type="match status" value="1"/>
</dbReference>
<dbReference type="AlphaFoldDB" id="A0AAX1JGR6"/>
<dbReference type="KEGG" id="mku:I2456_00810"/>
<name>A0AAX1JGR6_9MYCO</name>
<gene>
    <name evidence="1" type="ORF">I2456_00810</name>
</gene>
<accession>A0AAX1JGR6</accession>
<reference evidence="1" key="1">
    <citation type="submission" date="2020-11" db="EMBL/GenBank/DDBJ databases">
        <title>Intraspecies plasmid and genomic variation of Mycobacterium kubicae revealed by the complete genome sequences of two clinical isolates.</title>
        <authorList>
            <person name="Hendrix J.R."/>
            <person name="Epperson L.E."/>
            <person name="Honda J.R."/>
            <person name="Strong M."/>
        </authorList>
    </citation>
    <scope>NUCLEOTIDE SEQUENCE</scope>
    <source>
        <strain evidence="1">JCM 13573</strain>
    </source>
</reference>
<dbReference type="Pfam" id="PF14539">
    <property type="entry name" value="DUF4442"/>
    <property type="match status" value="1"/>
</dbReference>
<dbReference type="EMBL" id="CP065047">
    <property type="protein sequence ID" value="QPI40442.1"/>
    <property type="molecule type" value="Genomic_DNA"/>
</dbReference>
<protein>
    <submittedName>
        <fullName evidence="1">YiiD C-terminal domain-containing protein</fullName>
    </submittedName>
</protein>
<organism evidence="1 2">
    <name type="scientific">Mycobacterium kubicae</name>
    <dbReference type="NCBI Taxonomy" id="120959"/>
    <lineage>
        <taxon>Bacteria</taxon>
        <taxon>Bacillati</taxon>
        <taxon>Actinomycetota</taxon>
        <taxon>Actinomycetes</taxon>
        <taxon>Mycobacteriales</taxon>
        <taxon>Mycobacteriaceae</taxon>
        <taxon>Mycobacterium</taxon>
        <taxon>Mycobacterium simiae complex</taxon>
    </lineage>
</organism>